<dbReference type="InterPro" id="IPR001789">
    <property type="entry name" value="Sig_transdc_resp-reg_receiver"/>
</dbReference>
<dbReference type="GO" id="GO:0000156">
    <property type="term" value="F:phosphorelay response regulator activity"/>
    <property type="evidence" value="ECO:0007669"/>
    <property type="project" value="TreeGrafter"/>
</dbReference>
<protein>
    <submittedName>
        <fullName evidence="6">Two-component system response regulator</fullName>
    </submittedName>
</protein>
<dbReference type="PROSITE" id="PS51755">
    <property type="entry name" value="OMPR_PHOB"/>
    <property type="match status" value="1"/>
</dbReference>
<accession>K1TZK9</accession>
<evidence type="ECO:0000259" key="4">
    <source>
        <dbReference type="PROSITE" id="PS50110"/>
    </source>
</evidence>
<keyword evidence="1" id="KW-0597">Phosphoprotein</keyword>
<proteinExistence type="predicted"/>
<evidence type="ECO:0000259" key="5">
    <source>
        <dbReference type="PROSITE" id="PS51755"/>
    </source>
</evidence>
<reference evidence="6" key="1">
    <citation type="journal article" date="2013" name="Environ. Microbiol.">
        <title>Microbiota from the distal guts of lean and obese adolescents exhibit partial functional redundancy besides clear differences in community structure.</title>
        <authorList>
            <person name="Ferrer M."/>
            <person name="Ruiz A."/>
            <person name="Lanza F."/>
            <person name="Haange S.B."/>
            <person name="Oberbach A."/>
            <person name="Till H."/>
            <person name="Bargiela R."/>
            <person name="Campoy C."/>
            <person name="Segura M.T."/>
            <person name="Richter M."/>
            <person name="von Bergen M."/>
            <person name="Seifert J."/>
            <person name="Suarez A."/>
        </authorList>
    </citation>
    <scope>NUCLEOTIDE SEQUENCE</scope>
</reference>
<dbReference type="AlphaFoldDB" id="K1TZK9"/>
<dbReference type="GO" id="GO:0032993">
    <property type="term" value="C:protein-DNA complex"/>
    <property type="evidence" value="ECO:0007669"/>
    <property type="project" value="TreeGrafter"/>
</dbReference>
<feature type="domain" description="Response regulatory" evidence="4">
    <location>
        <begin position="1"/>
        <end position="114"/>
    </location>
</feature>
<keyword evidence="3" id="KW-0238">DNA-binding</keyword>
<dbReference type="SMART" id="SM00448">
    <property type="entry name" value="REC"/>
    <property type="match status" value="1"/>
</dbReference>
<comment type="caution">
    <text evidence="6">The sequence shown here is derived from an EMBL/GenBank/DDBJ whole genome shotgun (WGS) entry which is preliminary data.</text>
</comment>
<keyword evidence="2" id="KW-0902">Two-component regulatory system</keyword>
<dbReference type="InterPro" id="IPR001867">
    <property type="entry name" value="OmpR/PhoB-type_DNA-bd"/>
</dbReference>
<dbReference type="Gene3D" id="3.40.50.2300">
    <property type="match status" value="1"/>
</dbReference>
<dbReference type="GO" id="GO:0005829">
    <property type="term" value="C:cytosol"/>
    <property type="evidence" value="ECO:0007669"/>
    <property type="project" value="TreeGrafter"/>
</dbReference>
<feature type="non-terminal residue" evidence="6">
    <location>
        <position position="176"/>
    </location>
</feature>
<sequence length="176" mass="19647">MLLVEDERTLADIIADTLGEKEFDVTVAYDGIEGLRRFDEARPDVVVTDIMMPGMDGFSFVDALRRRTADIPVLFLSARSSAEDVVRGFETGGNDYLRKPFAMSELVVRVKALVGRTRTAHAPSEVHYRIGRFDFDVSRQRLSDGVRTQELSAREAGVLEMLCERMGEVVPRSGSC</sequence>
<dbReference type="PANTHER" id="PTHR48111:SF40">
    <property type="entry name" value="PHOSPHATE REGULON TRANSCRIPTIONAL REGULATORY PROTEIN PHOB"/>
    <property type="match status" value="1"/>
</dbReference>
<gene>
    <name evidence="6" type="ORF">OBE_06796</name>
</gene>
<evidence type="ECO:0000313" key="6">
    <source>
        <dbReference type="EMBL" id="EKC64736.1"/>
    </source>
</evidence>
<dbReference type="InterPro" id="IPR039420">
    <property type="entry name" value="WalR-like"/>
</dbReference>
<dbReference type="PROSITE" id="PS50110">
    <property type="entry name" value="RESPONSE_REGULATORY"/>
    <property type="match status" value="1"/>
</dbReference>
<dbReference type="CDD" id="cd17574">
    <property type="entry name" value="REC_OmpR"/>
    <property type="match status" value="1"/>
</dbReference>
<name>K1TZK9_9ZZZZ</name>
<dbReference type="InterPro" id="IPR011006">
    <property type="entry name" value="CheY-like_superfamily"/>
</dbReference>
<dbReference type="EMBL" id="AJWZ01004684">
    <property type="protein sequence ID" value="EKC64736.1"/>
    <property type="molecule type" value="Genomic_DNA"/>
</dbReference>
<evidence type="ECO:0000256" key="2">
    <source>
        <dbReference type="ARBA" id="ARBA00023012"/>
    </source>
</evidence>
<evidence type="ECO:0000256" key="3">
    <source>
        <dbReference type="ARBA" id="ARBA00023125"/>
    </source>
</evidence>
<dbReference type="SUPFAM" id="SSF52172">
    <property type="entry name" value="CheY-like"/>
    <property type="match status" value="1"/>
</dbReference>
<dbReference type="GO" id="GO:0006355">
    <property type="term" value="P:regulation of DNA-templated transcription"/>
    <property type="evidence" value="ECO:0007669"/>
    <property type="project" value="InterPro"/>
</dbReference>
<dbReference type="GO" id="GO:0000976">
    <property type="term" value="F:transcription cis-regulatory region binding"/>
    <property type="evidence" value="ECO:0007669"/>
    <property type="project" value="TreeGrafter"/>
</dbReference>
<evidence type="ECO:0000256" key="1">
    <source>
        <dbReference type="ARBA" id="ARBA00022553"/>
    </source>
</evidence>
<dbReference type="Pfam" id="PF00072">
    <property type="entry name" value="Response_reg"/>
    <property type="match status" value="1"/>
</dbReference>
<organism evidence="6">
    <name type="scientific">human gut metagenome</name>
    <dbReference type="NCBI Taxonomy" id="408170"/>
    <lineage>
        <taxon>unclassified sequences</taxon>
        <taxon>metagenomes</taxon>
        <taxon>organismal metagenomes</taxon>
    </lineage>
</organism>
<feature type="domain" description="OmpR/PhoB-type" evidence="5">
    <location>
        <begin position="125"/>
        <end position="176"/>
    </location>
</feature>
<dbReference type="PANTHER" id="PTHR48111">
    <property type="entry name" value="REGULATOR OF RPOS"/>
    <property type="match status" value="1"/>
</dbReference>